<proteinExistence type="predicted"/>
<feature type="domain" description="VOC" evidence="1">
    <location>
        <begin position="4"/>
        <end position="115"/>
    </location>
</feature>
<comment type="caution">
    <text evidence="2">The sequence shown here is derived from an EMBL/GenBank/DDBJ whole genome shotgun (WGS) entry which is preliminary data.</text>
</comment>
<dbReference type="InterPro" id="IPR029068">
    <property type="entry name" value="Glyas_Bleomycin-R_OHBP_Dase"/>
</dbReference>
<evidence type="ECO:0000259" key="1">
    <source>
        <dbReference type="PROSITE" id="PS51819"/>
    </source>
</evidence>
<dbReference type="RefSeq" id="WP_255892292.1">
    <property type="nucleotide sequence ID" value="NZ_JAFMZM010000006.1"/>
</dbReference>
<dbReference type="PANTHER" id="PTHR35908:SF1">
    <property type="entry name" value="CONSERVED PROTEIN"/>
    <property type="match status" value="1"/>
</dbReference>
<reference evidence="3" key="1">
    <citation type="journal article" date="2019" name="Int. J. Syst. Evol. Microbiol.">
        <title>The Global Catalogue of Microorganisms (GCM) 10K type strain sequencing project: providing services to taxonomists for standard genome sequencing and annotation.</title>
        <authorList>
            <consortium name="The Broad Institute Genomics Platform"/>
            <consortium name="The Broad Institute Genome Sequencing Center for Infectious Disease"/>
            <person name="Wu L."/>
            <person name="Ma J."/>
        </authorList>
    </citation>
    <scope>NUCLEOTIDE SEQUENCE [LARGE SCALE GENOMIC DNA]</scope>
    <source>
        <strain evidence="3">FCH27</strain>
    </source>
</reference>
<dbReference type="PANTHER" id="PTHR35908">
    <property type="entry name" value="HYPOTHETICAL FUSION PROTEIN"/>
    <property type="match status" value="1"/>
</dbReference>
<dbReference type="EMBL" id="JBHTCH010000020">
    <property type="protein sequence ID" value="MFC7361848.1"/>
    <property type="molecule type" value="Genomic_DNA"/>
</dbReference>
<dbReference type="SUPFAM" id="SSF54593">
    <property type="entry name" value="Glyoxalase/Bleomycin resistance protein/Dihydroxybiphenyl dioxygenase"/>
    <property type="match status" value="1"/>
</dbReference>
<evidence type="ECO:0000313" key="3">
    <source>
        <dbReference type="Proteomes" id="UP001596524"/>
    </source>
</evidence>
<gene>
    <name evidence="2" type="ORF">ACFQO6_16370</name>
</gene>
<dbReference type="Pfam" id="PF18029">
    <property type="entry name" value="Glyoxalase_6"/>
    <property type="match status" value="1"/>
</dbReference>
<evidence type="ECO:0000313" key="2">
    <source>
        <dbReference type="EMBL" id="MFC7361848.1"/>
    </source>
</evidence>
<name>A0ABW2N4G2_9ACTN</name>
<sequence length="124" mass="13004">MTLTLGMITMDTADALSLADWWAEQTGATVGETNDGHYVMVSGGGLPGLLAFQKVDDPTPGKNRLHLDLTAPDLDAEVDRLTAAGATLVERRGDDSFRWVTLADPDGNQFCVAAAAEASGLDPS</sequence>
<accession>A0ABW2N4G2</accession>
<keyword evidence="3" id="KW-1185">Reference proteome</keyword>
<dbReference type="InterPro" id="IPR037523">
    <property type="entry name" value="VOC_core"/>
</dbReference>
<dbReference type="Proteomes" id="UP001596524">
    <property type="component" value="Unassembled WGS sequence"/>
</dbReference>
<dbReference type="CDD" id="cd06587">
    <property type="entry name" value="VOC"/>
    <property type="match status" value="1"/>
</dbReference>
<protein>
    <submittedName>
        <fullName evidence="2">VOC family protein</fullName>
    </submittedName>
</protein>
<dbReference type="Gene3D" id="3.10.180.10">
    <property type="entry name" value="2,3-Dihydroxybiphenyl 1,2-Dioxygenase, domain 1"/>
    <property type="match status" value="1"/>
</dbReference>
<organism evidence="2 3">
    <name type="scientific">Nocardioides astragali</name>
    <dbReference type="NCBI Taxonomy" id="1776736"/>
    <lineage>
        <taxon>Bacteria</taxon>
        <taxon>Bacillati</taxon>
        <taxon>Actinomycetota</taxon>
        <taxon>Actinomycetes</taxon>
        <taxon>Propionibacteriales</taxon>
        <taxon>Nocardioidaceae</taxon>
        <taxon>Nocardioides</taxon>
    </lineage>
</organism>
<dbReference type="InterPro" id="IPR041581">
    <property type="entry name" value="Glyoxalase_6"/>
</dbReference>
<dbReference type="PROSITE" id="PS51819">
    <property type="entry name" value="VOC"/>
    <property type="match status" value="1"/>
</dbReference>